<dbReference type="AlphaFoldDB" id="A0A4Z0V364"/>
<reference evidence="1 2" key="1">
    <citation type="submission" date="2019-02" db="EMBL/GenBank/DDBJ databases">
        <title>Isolation and identification of novel species under the genus Muribaculum.</title>
        <authorList>
            <person name="Miyake S."/>
            <person name="Ding Y."/>
            <person name="Low A."/>
            <person name="Soh M."/>
            <person name="Seedorf H."/>
        </authorList>
    </citation>
    <scope>NUCLEOTIDE SEQUENCE [LARGE SCALE GENOMIC DNA]</scope>
    <source>
        <strain evidence="1 2">TLL-A3</strain>
    </source>
</reference>
<accession>A0A4Z0V364</accession>
<gene>
    <name evidence="1" type="ORF">EZ315_12210</name>
</gene>
<name>A0A4Z0V364_9BACT</name>
<proteinExistence type="predicted"/>
<evidence type="ECO:0000313" key="2">
    <source>
        <dbReference type="Proteomes" id="UP000297635"/>
    </source>
</evidence>
<dbReference type="GeneID" id="82150555"/>
<dbReference type="EMBL" id="SJSA01000002">
    <property type="protein sequence ID" value="TGG36597.1"/>
    <property type="molecule type" value="Genomic_DNA"/>
</dbReference>
<organism evidence="1 2">
    <name type="scientific">Duncaniella freteri</name>
    <dbReference type="NCBI Taxonomy" id="2530391"/>
    <lineage>
        <taxon>Bacteria</taxon>
        <taxon>Pseudomonadati</taxon>
        <taxon>Bacteroidota</taxon>
        <taxon>Bacteroidia</taxon>
        <taxon>Bacteroidales</taxon>
        <taxon>Muribaculaceae</taxon>
        <taxon>Duncaniella</taxon>
    </lineage>
</organism>
<dbReference type="Proteomes" id="UP000297635">
    <property type="component" value="Unassembled WGS sequence"/>
</dbReference>
<evidence type="ECO:0000313" key="1">
    <source>
        <dbReference type="EMBL" id="TGG36597.1"/>
    </source>
</evidence>
<sequence length="171" mass="19194">MLIDCSYFTKGARHILNANATLGTLPHSNAAEVNDTIEAFIAEHQEDYLVAMLGKTIGNKVNAYLVCLDEDEKPTHNDKLDAVCDCLRDSFADYVFFHILRDTNTQGTVSGLVRLKCANEYVAPIVRQVNIWNTMVNKHRRFAEWCASSDCTMAGISIDSEMLTKINQFNL</sequence>
<protein>
    <submittedName>
        <fullName evidence="1">Uncharacterized protein</fullName>
    </submittedName>
</protein>
<comment type="caution">
    <text evidence="1">The sequence shown here is derived from an EMBL/GenBank/DDBJ whole genome shotgun (WGS) entry which is preliminary data.</text>
</comment>
<keyword evidence="2" id="KW-1185">Reference proteome</keyword>
<dbReference type="RefSeq" id="WP_124076447.1">
    <property type="nucleotide sequence ID" value="NZ_SJSA01000002.1"/>
</dbReference>